<proteinExistence type="predicted"/>
<gene>
    <name evidence="1" type="ORF">CCAM_LOCUS1733</name>
</gene>
<keyword evidence="2" id="KW-1185">Reference proteome</keyword>
<organism evidence="1 2">
    <name type="scientific">Cuscuta campestris</name>
    <dbReference type="NCBI Taxonomy" id="132261"/>
    <lineage>
        <taxon>Eukaryota</taxon>
        <taxon>Viridiplantae</taxon>
        <taxon>Streptophyta</taxon>
        <taxon>Embryophyta</taxon>
        <taxon>Tracheophyta</taxon>
        <taxon>Spermatophyta</taxon>
        <taxon>Magnoliopsida</taxon>
        <taxon>eudicotyledons</taxon>
        <taxon>Gunneridae</taxon>
        <taxon>Pentapetalae</taxon>
        <taxon>asterids</taxon>
        <taxon>lamiids</taxon>
        <taxon>Solanales</taxon>
        <taxon>Convolvulaceae</taxon>
        <taxon>Cuscuteae</taxon>
        <taxon>Cuscuta</taxon>
        <taxon>Cuscuta subgen. Grammica</taxon>
        <taxon>Cuscuta sect. Cleistogrammica</taxon>
    </lineage>
</organism>
<evidence type="ECO:0000313" key="2">
    <source>
        <dbReference type="Proteomes" id="UP000595140"/>
    </source>
</evidence>
<feature type="non-terminal residue" evidence="1">
    <location>
        <position position="19"/>
    </location>
</feature>
<reference evidence="1 2" key="1">
    <citation type="submission" date="2018-04" db="EMBL/GenBank/DDBJ databases">
        <authorList>
            <person name="Vogel A."/>
        </authorList>
    </citation>
    <scope>NUCLEOTIDE SEQUENCE [LARGE SCALE GENOMIC DNA]</scope>
</reference>
<name>A0A484K9R0_9ASTE</name>
<sequence length="19" mass="2251">MVFAKFEVNAMFVTIHLRP</sequence>
<evidence type="ECO:0000313" key="1">
    <source>
        <dbReference type="EMBL" id="VFQ59957.1"/>
    </source>
</evidence>
<dbReference type="Proteomes" id="UP000595140">
    <property type="component" value="Unassembled WGS sequence"/>
</dbReference>
<protein>
    <submittedName>
        <fullName evidence="1">Uncharacterized protein</fullName>
    </submittedName>
</protein>
<dbReference type="AlphaFoldDB" id="A0A484K9R0"/>
<dbReference type="EMBL" id="OOIL02000073">
    <property type="protein sequence ID" value="VFQ59957.1"/>
    <property type="molecule type" value="Genomic_DNA"/>
</dbReference>
<accession>A0A484K9R0</accession>